<name>A0AAV7XKE2_9NEOP</name>
<keyword evidence="7" id="KW-1185">Reference proteome</keyword>
<dbReference type="EMBL" id="JAPTSV010000008">
    <property type="protein sequence ID" value="KAJ1525088.1"/>
    <property type="molecule type" value="Genomic_DNA"/>
</dbReference>
<reference evidence="6" key="1">
    <citation type="submission" date="2022-12" db="EMBL/GenBank/DDBJ databases">
        <title>Chromosome-level genome assembly of the bean flower thrips Megalurothrips usitatus.</title>
        <authorList>
            <person name="Ma L."/>
            <person name="Liu Q."/>
            <person name="Li H."/>
            <person name="Cai W."/>
        </authorList>
    </citation>
    <scope>NUCLEOTIDE SEQUENCE</scope>
    <source>
        <strain evidence="6">Cailab_2022a</strain>
    </source>
</reference>
<dbReference type="PANTHER" id="PTHR13489">
    <property type="entry name" value="MINI-CHROMOSOME MAINTENANCE COMPLEX-BINDING PROTEIN"/>
    <property type="match status" value="1"/>
</dbReference>
<feature type="region of interest" description="Disordered" evidence="5">
    <location>
        <begin position="126"/>
        <end position="193"/>
    </location>
</feature>
<feature type="compositionally biased region" description="Polar residues" evidence="5">
    <location>
        <begin position="184"/>
        <end position="193"/>
    </location>
</feature>
<feature type="compositionally biased region" description="Polar residues" evidence="5">
    <location>
        <begin position="129"/>
        <end position="147"/>
    </location>
</feature>
<sequence length="600" mass="66829">MAVHCLLSDWESCENDFRHIVDDPRNWSKIPLLNAVPSYELCDHQLVRFRGMIQHMFNPEFYLGQYEVEHNVSKAKETRSGRYRDVIQCSPEEKVIDNSNDGIEERQVLYCITTPALNDWVHQEERKWGSQQLSGTESSKPLSTGTKRQAEDEEPMEVDAPGSNGTVSGVITASERSGHENKRLSSGCSRGNVGESSSCPALSLNFPIDGAPGIACIVKTYDTDSLAPLKLNDVVDVVGFLSLDPSLAHTSSSLGTDSENMAENPPPSVVPRLHAVALQKLTLLNKVPADLGEVFQSAQNVRKELHFVLSQMLLGDTIAADYLICHLISLVYMRKDGLALGHFPMNLSNLPQRPDYTRLLYSVLERILPKSHYLPMTLENMNTLSFVPKMDYEANRLSSGLLQLSDNTHLIVDETRLQAGKLDAAGIANVQALRTLISQQLVNYDFQYYSKPYDTDVPVLILSEGKSLLPCDVLVPLKVDPACLSTLPEVFQAANHFLRDPLLSAIRTYLCVMRHSTYEFPEDLQKKAQEDFVEMRQAGGQNVSADDLHLLLVLARLVSLSNGEKTVSVGAWEQAKKLEAERKRRIGTEHVRSSTLSNEP</sequence>
<protein>
    <recommendedName>
        <fullName evidence="3">Mini-chromosome maintenance complex-binding protein</fullName>
    </recommendedName>
</protein>
<dbReference type="InterPro" id="IPR019140">
    <property type="entry name" value="MCM_complex-bd"/>
</dbReference>
<keyword evidence="4" id="KW-0539">Nucleus</keyword>
<evidence type="ECO:0000313" key="6">
    <source>
        <dbReference type="EMBL" id="KAJ1525089.1"/>
    </source>
</evidence>
<accession>A0AAV7XKE2</accession>
<dbReference type="EMBL" id="JAPTSV010000008">
    <property type="protein sequence ID" value="KAJ1525089.1"/>
    <property type="molecule type" value="Genomic_DNA"/>
</dbReference>
<dbReference type="Pfam" id="PF09739">
    <property type="entry name" value="MCM_bind"/>
    <property type="match status" value="1"/>
</dbReference>
<organism evidence="6 7">
    <name type="scientific">Megalurothrips usitatus</name>
    <name type="common">bean blossom thrips</name>
    <dbReference type="NCBI Taxonomy" id="439358"/>
    <lineage>
        <taxon>Eukaryota</taxon>
        <taxon>Metazoa</taxon>
        <taxon>Ecdysozoa</taxon>
        <taxon>Arthropoda</taxon>
        <taxon>Hexapoda</taxon>
        <taxon>Insecta</taxon>
        <taxon>Pterygota</taxon>
        <taxon>Neoptera</taxon>
        <taxon>Paraneoptera</taxon>
        <taxon>Thysanoptera</taxon>
        <taxon>Terebrantia</taxon>
        <taxon>Thripoidea</taxon>
        <taxon>Thripidae</taxon>
        <taxon>Megalurothrips</taxon>
    </lineage>
</organism>
<dbReference type="AlphaFoldDB" id="A0AAV7XKE2"/>
<evidence type="ECO:0000313" key="7">
    <source>
        <dbReference type="Proteomes" id="UP001075354"/>
    </source>
</evidence>
<comment type="caution">
    <text evidence="6">The sequence shown here is derived from an EMBL/GenBank/DDBJ whole genome shotgun (WGS) entry which is preliminary data.</text>
</comment>
<dbReference type="Proteomes" id="UP001075354">
    <property type="component" value="Chromosome 8"/>
</dbReference>
<gene>
    <name evidence="6" type="ORF">ONE63_009931</name>
</gene>
<feature type="compositionally biased region" description="Polar residues" evidence="5">
    <location>
        <begin position="163"/>
        <end position="175"/>
    </location>
</feature>
<proteinExistence type="inferred from homology"/>
<dbReference type="GO" id="GO:0003682">
    <property type="term" value="F:chromatin binding"/>
    <property type="evidence" value="ECO:0007669"/>
    <property type="project" value="TreeGrafter"/>
</dbReference>
<evidence type="ECO:0000256" key="5">
    <source>
        <dbReference type="SAM" id="MobiDB-lite"/>
    </source>
</evidence>
<dbReference type="PANTHER" id="PTHR13489:SF0">
    <property type="entry name" value="MINI-CHROMOSOME MAINTENANCE COMPLEX-BINDING PROTEIN"/>
    <property type="match status" value="1"/>
</dbReference>
<evidence type="ECO:0000256" key="2">
    <source>
        <dbReference type="ARBA" id="ARBA00007925"/>
    </source>
</evidence>
<dbReference type="GO" id="GO:0006261">
    <property type="term" value="P:DNA-templated DNA replication"/>
    <property type="evidence" value="ECO:0007669"/>
    <property type="project" value="TreeGrafter"/>
</dbReference>
<comment type="similarity">
    <text evidence="2">Belongs to the MCMBP family.</text>
</comment>
<evidence type="ECO:0000256" key="1">
    <source>
        <dbReference type="ARBA" id="ARBA00004123"/>
    </source>
</evidence>
<evidence type="ECO:0000256" key="3">
    <source>
        <dbReference type="ARBA" id="ARBA00015405"/>
    </source>
</evidence>
<dbReference type="GO" id="GO:0005634">
    <property type="term" value="C:nucleus"/>
    <property type="evidence" value="ECO:0007669"/>
    <property type="project" value="UniProtKB-SubCell"/>
</dbReference>
<evidence type="ECO:0000256" key="4">
    <source>
        <dbReference type="ARBA" id="ARBA00023242"/>
    </source>
</evidence>
<comment type="subcellular location">
    <subcellularLocation>
        <location evidence="1">Nucleus</location>
    </subcellularLocation>
</comment>